<proteinExistence type="predicted"/>
<keyword evidence="2" id="KW-1185">Reference proteome</keyword>
<dbReference type="PANTHER" id="PTHR47642">
    <property type="entry name" value="ATP-DEPENDENT DNA HELICASE"/>
    <property type="match status" value="1"/>
</dbReference>
<dbReference type="Gene3D" id="3.40.50.300">
    <property type="entry name" value="P-loop containing nucleotide triphosphate hydrolases"/>
    <property type="match status" value="1"/>
</dbReference>
<reference evidence="1" key="1">
    <citation type="submission" date="2021-10" db="EMBL/GenBank/DDBJ databases">
        <title>Tropical sea cucumber genome reveals ecological adaptation and Cuvierian tubules defense mechanism.</title>
        <authorList>
            <person name="Chen T."/>
        </authorList>
    </citation>
    <scope>NUCLEOTIDE SEQUENCE</scope>
    <source>
        <strain evidence="1">Nanhai2018</strain>
        <tissue evidence="1">Muscle</tissue>
    </source>
</reference>
<dbReference type="OrthoDB" id="416437at2759"/>
<dbReference type="SUPFAM" id="SSF52540">
    <property type="entry name" value="P-loop containing nucleoside triphosphate hydrolases"/>
    <property type="match status" value="1"/>
</dbReference>
<organism evidence="1 2">
    <name type="scientific">Holothuria leucospilota</name>
    <name type="common">Black long sea cucumber</name>
    <name type="synonym">Mertensiothuria leucospilota</name>
    <dbReference type="NCBI Taxonomy" id="206669"/>
    <lineage>
        <taxon>Eukaryota</taxon>
        <taxon>Metazoa</taxon>
        <taxon>Echinodermata</taxon>
        <taxon>Eleutherozoa</taxon>
        <taxon>Echinozoa</taxon>
        <taxon>Holothuroidea</taxon>
        <taxon>Aspidochirotacea</taxon>
        <taxon>Aspidochirotida</taxon>
        <taxon>Holothuriidae</taxon>
        <taxon>Holothuria</taxon>
    </lineage>
</organism>
<name>A0A9Q1CE98_HOLLE</name>
<evidence type="ECO:0000313" key="2">
    <source>
        <dbReference type="Proteomes" id="UP001152320"/>
    </source>
</evidence>
<dbReference type="Proteomes" id="UP001152320">
    <property type="component" value="Chromosome 4"/>
</dbReference>
<comment type="caution">
    <text evidence="1">The sequence shown here is derived from an EMBL/GenBank/DDBJ whole genome shotgun (WGS) entry which is preliminary data.</text>
</comment>
<gene>
    <name evidence="1" type="ORF">HOLleu_10599</name>
</gene>
<dbReference type="PANTHER" id="PTHR47642:SF5">
    <property type="entry name" value="ATP-DEPENDENT DNA HELICASE"/>
    <property type="match status" value="1"/>
</dbReference>
<evidence type="ECO:0000313" key="1">
    <source>
        <dbReference type="EMBL" id="KAJ8043492.1"/>
    </source>
</evidence>
<dbReference type="AlphaFoldDB" id="A0A9Q1CE98"/>
<protein>
    <recommendedName>
        <fullName evidence="3">ATP-dependent DNA helicase</fullName>
    </recommendedName>
</protein>
<dbReference type="EMBL" id="JAIZAY010000004">
    <property type="protein sequence ID" value="KAJ8043492.1"/>
    <property type="molecule type" value="Genomic_DNA"/>
</dbReference>
<sequence length="113" mass="12553">MKQDQVTPLLQTLNKDQRQLFNHIHKHCKDKVHDPQIRPFHIFLTGGAGTGKSQLIKCIRHGCVKVLLTFAENPENVTVLPVAYTGTAAYNIGGKPFIQLSVFTTPQCLKTTG</sequence>
<dbReference type="InterPro" id="IPR027417">
    <property type="entry name" value="P-loop_NTPase"/>
</dbReference>
<dbReference type="InterPro" id="IPR051055">
    <property type="entry name" value="PIF1_helicase"/>
</dbReference>
<evidence type="ECO:0008006" key="3">
    <source>
        <dbReference type="Google" id="ProtNLM"/>
    </source>
</evidence>
<accession>A0A9Q1CE98</accession>